<accession>A0A917UGR7</accession>
<keyword evidence="2" id="KW-1185">Reference proteome</keyword>
<dbReference type="EMBL" id="BMPI01000116">
    <property type="protein sequence ID" value="GGM88131.1"/>
    <property type="molecule type" value="Genomic_DNA"/>
</dbReference>
<dbReference type="NCBIfam" id="NF033179">
    <property type="entry name" value="TnsA_like_Actin"/>
    <property type="match status" value="1"/>
</dbReference>
<reference evidence="1" key="2">
    <citation type="submission" date="2020-09" db="EMBL/GenBank/DDBJ databases">
        <authorList>
            <person name="Sun Q."/>
            <person name="Ohkuma M."/>
        </authorList>
    </citation>
    <scope>NUCLEOTIDE SEQUENCE</scope>
    <source>
        <strain evidence="1">JCM 19831</strain>
    </source>
</reference>
<dbReference type="AlphaFoldDB" id="A0A917UGR7"/>
<evidence type="ECO:0000313" key="2">
    <source>
        <dbReference type="Proteomes" id="UP000642070"/>
    </source>
</evidence>
<protein>
    <recommendedName>
        <fullName evidence="3">TnsA endonuclease N-terminal domain-containing protein</fullName>
    </recommendedName>
</protein>
<reference evidence="1" key="1">
    <citation type="journal article" date="2014" name="Int. J. Syst. Evol. Microbiol.">
        <title>Complete genome sequence of Corynebacterium casei LMG S-19264T (=DSM 44701T), isolated from a smear-ripened cheese.</title>
        <authorList>
            <consortium name="US DOE Joint Genome Institute (JGI-PGF)"/>
            <person name="Walter F."/>
            <person name="Albersmeier A."/>
            <person name="Kalinowski J."/>
            <person name="Ruckert C."/>
        </authorList>
    </citation>
    <scope>NUCLEOTIDE SEQUENCE</scope>
    <source>
        <strain evidence="1">JCM 19831</strain>
    </source>
</reference>
<organism evidence="1 2">
    <name type="scientific">Dactylosporangium sucinum</name>
    <dbReference type="NCBI Taxonomy" id="1424081"/>
    <lineage>
        <taxon>Bacteria</taxon>
        <taxon>Bacillati</taxon>
        <taxon>Actinomycetota</taxon>
        <taxon>Actinomycetes</taxon>
        <taxon>Micromonosporales</taxon>
        <taxon>Micromonosporaceae</taxon>
        <taxon>Dactylosporangium</taxon>
    </lineage>
</organism>
<gene>
    <name evidence="1" type="ORF">GCM10007977_107630</name>
</gene>
<sequence length="251" mass="27771">MAATRLLDAEHIAVRYRSCTGAEVESTLDRVVVDEVAGGVPVREFRWYKGRRHYSGWYWSSKMRRMVVYESRLELARIMLADFDPMVVAIAAQPLQLNGFDGARTRRHVPDLLLVDRIGGVTVVDVKAPHKRDDPQVQALMAWTRDVVSLRGWGFEEWYGAPRQVLANVGFLAGYRRDTVVDQRLVPQVCAAVGAGSTIVDVERSLAGRDAAMVRPVVLHLVWGGVLVTDLTVPLGGLSVVRPSRSPDVAG</sequence>
<proteinExistence type="predicted"/>
<evidence type="ECO:0000313" key="1">
    <source>
        <dbReference type="EMBL" id="GGM88131.1"/>
    </source>
</evidence>
<name>A0A917UGR7_9ACTN</name>
<dbReference type="InterPro" id="IPR048000">
    <property type="entry name" value="TnsA-like"/>
</dbReference>
<dbReference type="Proteomes" id="UP000642070">
    <property type="component" value="Unassembled WGS sequence"/>
</dbReference>
<comment type="caution">
    <text evidence="1">The sequence shown here is derived from an EMBL/GenBank/DDBJ whole genome shotgun (WGS) entry which is preliminary data.</text>
</comment>
<evidence type="ECO:0008006" key="3">
    <source>
        <dbReference type="Google" id="ProtNLM"/>
    </source>
</evidence>